<dbReference type="PATRIC" id="fig|54915.3.peg.3204"/>
<evidence type="ECO:0000313" key="3">
    <source>
        <dbReference type="Proteomes" id="UP000036834"/>
    </source>
</evidence>
<dbReference type="OrthoDB" id="9911403at2"/>
<reference evidence="3" key="1">
    <citation type="submission" date="2015-07" db="EMBL/GenBank/DDBJ databases">
        <title>Genome sequencing project for genomic taxonomy and phylogenomics of Bacillus-like bacteria.</title>
        <authorList>
            <person name="Liu B."/>
            <person name="Wang J."/>
            <person name="Zhu Y."/>
            <person name="Liu G."/>
            <person name="Chen Q."/>
            <person name="Chen Z."/>
            <person name="Lan J."/>
            <person name="Che J."/>
            <person name="Ge C."/>
            <person name="Shi H."/>
            <person name="Pan Z."/>
            <person name="Liu X."/>
        </authorList>
    </citation>
    <scope>NUCLEOTIDE SEQUENCE [LARGE SCALE GENOMIC DNA]</scope>
    <source>
        <strain evidence="3">DSM 9887</strain>
    </source>
</reference>
<gene>
    <name evidence="2" type="ORF">ADS79_20430</name>
    <name evidence="1" type="ORF">BRE01_02530</name>
</gene>
<sequence>MEFSFDMSLLLLALGVSGYLVAHLFSGPGKPLVLRVPLPYELACPDHDNGAIRLSGRPRILFVRRKAPPKEYSRSLDDAEPLFFLYCF</sequence>
<comment type="caution">
    <text evidence="2">The sequence shown here is derived from an EMBL/GenBank/DDBJ whole genome shotgun (WGS) entry which is preliminary data.</text>
</comment>
<protein>
    <submittedName>
        <fullName evidence="2">Uncharacterized protein</fullName>
    </submittedName>
</protein>
<dbReference type="EMBL" id="LGIQ01000009">
    <property type="protein sequence ID" value="KNB71183.1"/>
    <property type="molecule type" value="Genomic_DNA"/>
</dbReference>
<evidence type="ECO:0000313" key="2">
    <source>
        <dbReference type="EMBL" id="KNB71183.1"/>
    </source>
</evidence>
<dbReference type="EMBL" id="BJON01000002">
    <property type="protein sequence ID" value="GED66551.1"/>
    <property type="molecule type" value="Genomic_DNA"/>
</dbReference>
<reference evidence="1 4" key="3">
    <citation type="submission" date="2019-06" db="EMBL/GenBank/DDBJ databases">
        <title>Whole genome shotgun sequence of Brevibacillus reuszeri NBRC 15719.</title>
        <authorList>
            <person name="Hosoyama A."/>
            <person name="Uohara A."/>
            <person name="Ohji S."/>
            <person name="Ichikawa N."/>
        </authorList>
    </citation>
    <scope>NUCLEOTIDE SEQUENCE [LARGE SCALE GENOMIC DNA]</scope>
    <source>
        <strain evidence="1 4">NBRC 15719</strain>
    </source>
</reference>
<evidence type="ECO:0000313" key="1">
    <source>
        <dbReference type="EMBL" id="GED66551.1"/>
    </source>
</evidence>
<name>A0A0K9YR31_9BACL</name>
<keyword evidence="4" id="KW-1185">Reference proteome</keyword>
<evidence type="ECO:0000313" key="4">
    <source>
        <dbReference type="Proteomes" id="UP000319578"/>
    </source>
</evidence>
<organism evidence="2 3">
    <name type="scientific">Brevibacillus reuszeri</name>
    <dbReference type="NCBI Taxonomy" id="54915"/>
    <lineage>
        <taxon>Bacteria</taxon>
        <taxon>Bacillati</taxon>
        <taxon>Bacillota</taxon>
        <taxon>Bacilli</taxon>
        <taxon>Bacillales</taxon>
        <taxon>Paenibacillaceae</taxon>
        <taxon>Brevibacillus</taxon>
    </lineage>
</organism>
<dbReference type="RefSeq" id="WP_049740217.1">
    <property type="nucleotide sequence ID" value="NZ_BJON01000002.1"/>
</dbReference>
<proteinExistence type="predicted"/>
<accession>A0A0K9YR31</accession>
<dbReference type="Proteomes" id="UP000319578">
    <property type="component" value="Unassembled WGS sequence"/>
</dbReference>
<reference evidence="2" key="2">
    <citation type="submission" date="2015-07" db="EMBL/GenBank/DDBJ databases">
        <title>MeaNS - Measles Nucleotide Surveillance Program.</title>
        <authorList>
            <person name="Tran T."/>
            <person name="Druce J."/>
        </authorList>
    </citation>
    <scope>NUCLEOTIDE SEQUENCE</scope>
    <source>
        <strain evidence="2">DSM 9887</strain>
    </source>
</reference>
<dbReference type="Proteomes" id="UP000036834">
    <property type="component" value="Unassembled WGS sequence"/>
</dbReference>
<dbReference type="AlphaFoldDB" id="A0A0K9YR31"/>